<proteinExistence type="predicted"/>
<sequence length="106" mass="12081">MALHKLSLFNHDIPPETRNDLLGLYGLLFNGDLSARAKVLILTLSFTEDGGQIDQERLSKVLGANSKSNVVQRTVAEAERAGYLDVDRTKKPHWYRVIRWDEEDEN</sequence>
<name>A0ABU4LQY4_9ACTN</name>
<comment type="caution">
    <text evidence="1">The sequence shown here is derived from an EMBL/GenBank/DDBJ whole genome shotgun (WGS) entry which is preliminary data.</text>
</comment>
<reference evidence="1 2" key="1">
    <citation type="journal article" date="2023" name="Microb. Genom.">
        <title>Mesoterricola silvestris gen. nov., sp. nov., Mesoterricola sediminis sp. nov., Geothrix oryzae sp. nov., Geothrix edaphica sp. nov., Geothrix rubra sp. nov., and Geothrix limicola sp. nov., six novel members of Acidobacteriota isolated from soils.</title>
        <authorList>
            <person name="Weisberg A.J."/>
            <person name="Pearce E."/>
            <person name="Kramer C.G."/>
            <person name="Chang J.H."/>
            <person name="Clarke C.R."/>
        </authorList>
    </citation>
    <scope>NUCLEOTIDE SEQUENCE [LARGE SCALE GENOMIC DNA]</scope>
    <source>
        <strain evidence="1 2">NB05-1H</strain>
    </source>
</reference>
<organism evidence="1 2">
    <name type="scientific">Streptomyces acidiscabies</name>
    <dbReference type="NCBI Taxonomy" id="42234"/>
    <lineage>
        <taxon>Bacteria</taxon>
        <taxon>Bacillati</taxon>
        <taxon>Actinomycetota</taxon>
        <taxon>Actinomycetes</taxon>
        <taxon>Kitasatosporales</taxon>
        <taxon>Streptomycetaceae</taxon>
        <taxon>Streptomyces</taxon>
    </lineage>
</organism>
<accession>A0ABU4LQY4</accession>
<dbReference type="EMBL" id="JARAWP010000003">
    <property type="protein sequence ID" value="MDX3017694.1"/>
    <property type="molecule type" value="Genomic_DNA"/>
</dbReference>
<dbReference type="RefSeq" id="WP_319166337.1">
    <property type="nucleotide sequence ID" value="NZ_JARAWP010000003.1"/>
</dbReference>
<keyword evidence="2" id="KW-1185">Reference proteome</keyword>
<gene>
    <name evidence="1" type="ORF">PV666_07350</name>
</gene>
<protein>
    <submittedName>
        <fullName evidence="1">Uncharacterized protein</fullName>
    </submittedName>
</protein>
<evidence type="ECO:0000313" key="1">
    <source>
        <dbReference type="EMBL" id="MDX3017694.1"/>
    </source>
</evidence>
<dbReference type="Proteomes" id="UP001272987">
    <property type="component" value="Unassembled WGS sequence"/>
</dbReference>
<evidence type="ECO:0000313" key="2">
    <source>
        <dbReference type="Proteomes" id="UP001272987"/>
    </source>
</evidence>